<gene>
    <name evidence="4" type="ORF">MAGR_03100</name>
</gene>
<dbReference type="Gene3D" id="3.40.605.10">
    <property type="entry name" value="Aldehyde Dehydrogenase, Chain A, domain 1"/>
    <property type="match status" value="1"/>
</dbReference>
<dbReference type="FunFam" id="3.40.605.10:FF:000007">
    <property type="entry name" value="NAD/NADP-dependent betaine aldehyde dehydrogenase"/>
    <property type="match status" value="1"/>
</dbReference>
<dbReference type="Proteomes" id="UP000465302">
    <property type="component" value="Unassembled WGS sequence"/>
</dbReference>
<comment type="caution">
    <text evidence="4">The sequence shown here is derived from an EMBL/GenBank/DDBJ whole genome shotgun (WGS) entry which is preliminary data.</text>
</comment>
<dbReference type="InterPro" id="IPR016162">
    <property type="entry name" value="Ald_DH_N"/>
</dbReference>
<dbReference type="SUPFAM" id="SSF53720">
    <property type="entry name" value="ALDH-like"/>
    <property type="match status" value="1"/>
</dbReference>
<feature type="domain" description="Aldehyde dehydrogenase" evidence="3">
    <location>
        <begin position="19"/>
        <end position="472"/>
    </location>
</feature>
<dbReference type="InterPro" id="IPR016161">
    <property type="entry name" value="Ald_DH/histidinol_DH"/>
</dbReference>
<dbReference type="InterPro" id="IPR016163">
    <property type="entry name" value="Ald_DH_C"/>
</dbReference>
<organism evidence="4 5">
    <name type="scientific">Mycolicibacterium agri</name>
    <name type="common">Mycobacterium agri</name>
    <dbReference type="NCBI Taxonomy" id="36811"/>
    <lineage>
        <taxon>Bacteria</taxon>
        <taxon>Bacillati</taxon>
        <taxon>Actinomycetota</taxon>
        <taxon>Actinomycetes</taxon>
        <taxon>Mycobacteriales</taxon>
        <taxon>Mycobacteriaceae</taxon>
        <taxon>Mycolicibacterium</taxon>
    </lineage>
</organism>
<evidence type="ECO:0000256" key="1">
    <source>
        <dbReference type="ARBA" id="ARBA00009986"/>
    </source>
</evidence>
<dbReference type="Pfam" id="PF00171">
    <property type="entry name" value="Aldedh"/>
    <property type="match status" value="1"/>
</dbReference>
<protein>
    <submittedName>
        <fullName evidence="4">Aldehyde dehydrogenase</fullName>
    </submittedName>
</protein>
<reference evidence="4 5" key="1">
    <citation type="journal article" date="2019" name="Emerg. Microbes Infect.">
        <title>Comprehensive subspecies identification of 175 nontuberculous mycobacteria species based on 7547 genomic profiles.</title>
        <authorList>
            <person name="Matsumoto Y."/>
            <person name="Kinjo T."/>
            <person name="Motooka D."/>
            <person name="Nabeya D."/>
            <person name="Jung N."/>
            <person name="Uechi K."/>
            <person name="Horii T."/>
            <person name="Iida T."/>
            <person name="Fujita J."/>
            <person name="Nakamura S."/>
        </authorList>
    </citation>
    <scope>NUCLEOTIDE SEQUENCE [LARGE SCALE GENOMIC DNA]</scope>
    <source>
        <strain evidence="4 5">JCM 6377</strain>
    </source>
</reference>
<keyword evidence="2" id="KW-0560">Oxidoreductase</keyword>
<dbReference type="CDD" id="cd07138">
    <property type="entry name" value="ALDH_CddD_SSP0762"/>
    <property type="match status" value="1"/>
</dbReference>
<dbReference type="Gene3D" id="3.40.309.10">
    <property type="entry name" value="Aldehyde Dehydrogenase, Chain A, domain 2"/>
    <property type="match status" value="1"/>
</dbReference>
<name>A0A7I9VUP0_MYCAG</name>
<dbReference type="InterPro" id="IPR015590">
    <property type="entry name" value="Aldehyde_DH_dom"/>
</dbReference>
<dbReference type="GO" id="GO:0016620">
    <property type="term" value="F:oxidoreductase activity, acting on the aldehyde or oxo group of donors, NAD or NADP as acceptor"/>
    <property type="evidence" value="ECO:0007669"/>
    <property type="project" value="InterPro"/>
</dbReference>
<dbReference type="PANTHER" id="PTHR42804">
    <property type="entry name" value="ALDEHYDE DEHYDROGENASE"/>
    <property type="match status" value="1"/>
</dbReference>
<sequence>MREGGAMREYLKFYIDGQWVDPIEPKTLDVDNPTTETASGKISVGTATDVDKAVQAARKAFASYSQTSREQRLDLLQAIQAEYLKRKGDLADAVHEEMGAPPSLAAGPQVNMGLGHLTTAIDVLKNFPFEEQHGSTLVIKEPIGVCGLITPWNWPINQIACKVFPALATGCTMVLKPSEVAPYSGYIFTEILDAAGVPAGVYNMVNGDGPGVGAAISSHPDIDMVSFTGSTRAGVDVAKNAAPTVKRVTQELGGKSPNIVLDDDAFAQSVTSGVSVMMLNTGQSCNSPSRMLVPNSRMEEAVSIAREVASQVVVGDPNNKAAIGPLASKVQFDKVQGLIQKGIDEGARLVVGGLGRPDGLDTGYYVKPTVFADVTNDMTIARQEIFGPVLCIIGYDDLDQAVEIANDTDYGLSGYVSAGDIDKAREVARRIRAGNVVINHAFDINAPFGGYKQSGNGREWSEFGFNEYLEIKGALGYAPESA</sequence>
<evidence type="ECO:0000259" key="3">
    <source>
        <dbReference type="Pfam" id="PF00171"/>
    </source>
</evidence>
<comment type="similarity">
    <text evidence="1">Belongs to the aldehyde dehydrogenase family.</text>
</comment>
<evidence type="ECO:0000313" key="4">
    <source>
        <dbReference type="EMBL" id="GFG48869.1"/>
    </source>
</evidence>
<accession>A0A7I9VUP0</accession>
<dbReference type="AlphaFoldDB" id="A0A7I9VUP0"/>
<dbReference type="PANTHER" id="PTHR42804:SF1">
    <property type="entry name" value="ALDEHYDE DEHYDROGENASE-RELATED"/>
    <property type="match status" value="1"/>
</dbReference>
<evidence type="ECO:0000313" key="5">
    <source>
        <dbReference type="Proteomes" id="UP000465302"/>
    </source>
</evidence>
<dbReference type="EMBL" id="BLKS01000001">
    <property type="protein sequence ID" value="GFG48869.1"/>
    <property type="molecule type" value="Genomic_DNA"/>
</dbReference>
<evidence type="ECO:0000256" key="2">
    <source>
        <dbReference type="ARBA" id="ARBA00023002"/>
    </source>
</evidence>
<proteinExistence type="inferred from homology"/>